<dbReference type="SUPFAM" id="SSF54637">
    <property type="entry name" value="Thioesterase/thiol ester dehydrase-isomerase"/>
    <property type="match status" value="1"/>
</dbReference>
<dbReference type="Gene3D" id="3.10.129.10">
    <property type="entry name" value="Hotdog Thioesterase"/>
    <property type="match status" value="1"/>
</dbReference>
<sequence>MFSLILVSTASVALLALALFILPSHTSNLLHATTSPTAKLSFTPTRLTPLDTTILILLVLLKYLNKLIGLHPPFHPSTTENGDIALPPLTVSAPLNLSTSDLQKFDAAVQRTTNLSPNTHEAKINSPLLLAAATTPLLLILLAHRANPVLPFGAVNTGNRFEFLDPAACRAVLSLPNSRVTARLGGPDFPGRRVKRGIEFSIIVEVVSESTVVFRQVISILALLPRTTLPFQQSPQASLKQGSSTIPFSGPESGLARSSSRELKLAYNAPTAWAAVCKDVNPIHVSSVAARLFGFPGRIAHGNHIVACVIQMMRDDGVDEAMGSVVWQKEKPWWMEVGFRRPVVLPVVLGVSFGQGGFEVERGEKVSLVGRYGML</sequence>
<gene>
    <name evidence="2" type="ORF">BU16DRAFT_524659</name>
</gene>
<protein>
    <recommendedName>
        <fullName evidence="1">MaoC-like domain-containing protein</fullName>
    </recommendedName>
</protein>
<dbReference type="EMBL" id="MU004185">
    <property type="protein sequence ID" value="KAF2498567.1"/>
    <property type="molecule type" value="Genomic_DNA"/>
</dbReference>
<name>A0A6A6R528_9PEZI</name>
<evidence type="ECO:0000313" key="3">
    <source>
        <dbReference type="Proteomes" id="UP000799750"/>
    </source>
</evidence>
<dbReference type="PANTHER" id="PTHR43841">
    <property type="entry name" value="3-HYDROXYACYL-THIOESTER DEHYDRATASE HTDX-RELATED"/>
    <property type="match status" value="1"/>
</dbReference>
<feature type="domain" description="MaoC-like" evidence="1">
    <location>
        <begin position="271"/>
        <end position="324"/>
    </location>
</feature>
<dbReference type="CDD" id="cd03441">
    <property type="entry name" value="R_hydratase_like"/>
    <property type="match status" value="1"/>
</dbReference>
<dbReference type="InterPro" id="IPR002539">
    <property type="entry name" value="MaoC-like_dom"/>
</dbReference>
<proteinExistence type="predicted"/>
<evidence type="ECO:0000313" key="2">
    <source>
        <dbReference type="EMBL" id="KAF2498567.1"/>
    </source>
</evidence>
<keyword evidence="3" id="KW-1185">Reference proteome</keyword>
<reference evidence="2" key="1">
    <citation type="journal article" date="2020" name="Stud. Mycol.">
        <title>101 Dothideomycetes genomes: a test case for predicting lifestyles and emergence of pathogens.</title>
        <authorList>
            <person name="Haridas S."/>
            <person name="Albert R."/>
            <person name="Binder M."/>
            <person name="Bloem J."/>
            <person name="Labutti K."/>
            <person name="Salamov A."/>
            <person name="Andreopoulos B."/>
            <person name="Baker S."/>
            <person name="Barry K."/>
            <person name="Bills G."/>
            <person name="Bluhm B."/>
            <person name="Cannon C."/>
            <person name="Castanera R."/>
            <person name="Culley D."/>
            <person name="Daum C."/>
            <person name="Ezra D."/>
            <person name="Gonzalez J."/>
            <person name="Henrissat B."/>
            <person name="Kuo A."/>
            <person name="Liang C."/>
            <person name="Lipzen A."/>
            <person name="Lutzoni F."/>
            <person name="Magnuson J."/>
            <person name="Mondo S."/>
            <person name="Nolan M."/>
            <person name="Ohm R."/>
            <person name="Pangilinan J."/>
            <person name="Park H.-J."/>
            <person name="Ramirez L."/>
            <person name="Alfaro M."/>
            <person name="Sun H."/>
            <person name="Tritt A."/>
            <person name="Yoshinaga Y."/>
            <person name="Zwiers L.-H."/>
            <person name="Turgeon B."/>
            <person name="Goodwin S."/>
            <person name="Spatafora J."/>
            <person name="Crous P."/>
            <person name="Grigoriev I."/>
        </authorList>
    </citation>
    <scope>NUCLEOTIDE SEQUENCE</scope>
    <source>
        <strain evidence="2">CBS 269.34</strain>
    </source>
</reference>
<dbReference type="InterPro" id="IPR029069">
    <property type="entry name" value="HotDog_dom_sf"/>
</dbReference>
<evidence type="ECO:0000259" key="1">
    <source>
        <dbReference type="Pfam" id="PF01575"/>
    </source>
</evidence>
<dbReference type="PANTHER" id="PTHR43841:SF1">
    <property type="entry name" value="3-HYDROXYACYL-THIOESTER DEHYDRATASE X"/>
    <property type="match status" value="1"/>
</dbReference>
<accession>A0A6A6R528</accession>
<dbReference type="Pfam" id="PF01575">
    <property type="entry name" value="MaoC_dehydratas"/>
    <property type="match status" value="1"/>
</dbReference>
<dbReference type="AlphaFoldDB" id="A0A6A6R528"/>
<dbReference type="OrthoDB" id="533830at2759"/>
<organism evidence="2 3">
    <name type="scientific">Lophium mytilinum</name>
    <dbReference type="NCBI Taxonomy" id="390894"/>
    <lineage>
        <taxon>Eukaryota</taxon>
        <taxon>Fungi</taxon>
        <taxon>Dikarya</taxon>
        <taxon>Ascomycota</taxon>
        <taxon>Pezizomycotina</taxon>
        <taxon>Dothideomycetes</taxon>
        <taxon>Pleosporomycetidae</taxon>
        <taxon>Mytilinidiales</taxon>
        <taxon>Mytilinidiaceae</taxon>
        <taxon>Lophium</taxon>
    </lineage>
</organism>
<dbReference type="Proteomes" id="UP000799750">
    <property type="component" value="Unassembled WGS sequence"/>
</dbReference>